<dbReference type="Proteomes" id="UP000265520">
    <property type="component" value="Unassembled WGS sequence"/>
</dbReference>
<proteinExistence type="predicted"/>
<feature type="region of interest" description="Disordered" evidence="1">
    <location>
        <begin position="28"/>
        <end position="92"/>
    </location>
</feature>
<sequence>MFQFNAHPGMIIHQVLCSIQMPHQSVCPSHRRRHTAMEGGVHDSPDSIHPERGSDAPAVSESVSEIAPSDLAAGGTVGSMKGSESEPYNPGR</sequence>
<dbReference type="AlphaFoldDB" id="A0A392RPD1"/>
<reference evidence="2 3" key="1">
    <citation type="journal article" date="2018" name="Front. Plant Sci.">
        <title>Red Clover (Trifolium pratense) and Zigzag Clover (T. medium) - A Picture of Genomic Similarities and Differences.</title>
        <authorList>
            <person name="Dluhosova J."/>
            <person name="Istvanek J."/>
            <person name="Nedelnik J."/>
            <person name="Repkova J."/>
        </authorList>
    </citation>
    <scope>NUCLEOTIDE SEQUENCE [LARGE SCALE GENOMIC DNA]</scope>
    <source>
        <strain evidence="3">cv. 10/8</strain>
        <tissue evidence="2">Leaf</tissue>
    </source>
</reference>
<name>A0A392RPD1_9FABA</name>
<evidence type="ECO:0000256" key="1">
    <source>
        <dbReference type="SAM" id="MobiDB-lite"/>
    </source>
</evidence>
<accession>A0A392RPD1</accession>
<dbReference type="EMBL" id="LXQA010246483">
    <property type="protein sequence ID" value="MCI37620.1"/>
    <property type="molecule type" value="Genomic_DNA"/>
</dbReference>
<keyword evidence="3" id="KW-1185">Reference proteome</keyword>
<protein>
    <submittedName>
        <fullName evidence="2">Uncharacterized protein</fullName>
    </submittedName>
</protein>
<evidence type="ECO:0000313" key="2">
    <source>
        <dbReference type="EMBL" id="MCI37620.1"/>
    </source>
</evidence>
<evidence type="ECO:0000313" key="3">
    <source>
        <dbReference type="Proteomes" id="UP000265520"/>
    </source>
</evidence>
<organism evidence="2 3">
    <name type="scientific">Trifolium medium</name>
    <dbReference type="NCBI Taxonomy" id="97028"/>
    <lineage>
        <taxon>Eukaryota</taxon>
        <taxon>Viridiplantae</taxon>
        <taxon>Streptophyta</taxon>
        <taxon>Embryophyta</taxon>
        <taxon>Tracheophyta</taxon>
        <taxon>Spermatophyta</taxon>
        <taxon>Magnoliopsida</taxon>
        <taxon>eudicotyledons</taxon>
        <taxon>Gunneridae</taxon>
        <taxon>Pentapetalae</taxon>
        <taxon>rosids</taxon>
        <taxon>fabids</taxon>
        <taxon>Fabales</taxon>
        <taxon>Fabaceae</taxon>
        <taxon>Papilionoideae</taxon>
        <taxon>50 kb inversion clade</taxon>
        <taxon>NPAAA clade</taxon>
        <taxon>Hologalegina</taxon>
        <taxon>IRL clade</taxon>
        <taxon>Trifolieae</taxon>
        <taxon>Trifolium</taxon>
    </lineage>
</organism>
<feature type="compositionally biased region" description="Basic and acidic residues" evidence="1">
    <location>
        <begin position="40"/>
        <end position="54"/>
    </location>
</feature>
<comment type="caution">
    <text evidence="2">The sequence shown here is derived from an EMBL/GenBank/DDBJ whole genome shotgun (WGS) entry which is preliminary data.</text>
</comment>